<dbReference type="Proteomes" id="UP001161064">
    <property type="component" value="Unassembled WGS sequence"/>
</dbReference>
<evidence type="ECO:0000313" key="4">
    <source>
        <dbReference type="Proteomes" id="UP001161064"/>
    </source>
</evidence>
<feature type="domain" description="HPt" evidence="2">
    <location>
        <begin position="45"/>
        <end position="97"/>
    </location>
</feature>
<accession>A0ABQ4PWD0</accession>
<protein>
    <recommendedName>
        <fullName evidence="2">HPt domain-containing protein</fullName>
    </recommendedName>
</protein>
<gene>
    <name evidence="3" type="primary">shpA</name>
    <name evidence="3" type="ORF">PsB1_1519</name>
</gene>
<keyword evidence="1" id="KW-0902">Two-component regulatory system</keyword>
<evidence type="ECO:0000256" key="1">
    <source>
        <dbReference type="ARBA" id="ARBA00023012"/>
    </source>
</evidence>
<reference evidence="3" key="2">
    <citation type="journal article" date="2023" name="ISME Commun">
        <title>Characterization of a bloom-associated alphaproteobacterial lineage, 'Candidatus Phycosocius': insights into freshwater algal-bacterial interactions.</title>
        <authorList>
            <person name="Tanabe Y."/>
            <person name="Yamaguchi H."/>
            <person name="Yoshida M."/>
            <person name="Kai A."/>
            <person name="Okazaki Y."/>
        </authorList>
    </citation>
    <scope>NUCLEOTIDE SEQUENCE</scope>
    <source>
        <strain evidence="3">BOTRYCO-1</strain>
    </source>
</reference>
<reference evidence="3" key="1">
    <citation type="submission" date="2021-05" db="EMBL/GenBank/DDBJ databases">
        <authorList>
            <person name="Tanabe Y."/>
        </authorList>
    </citation>
    <scope>NUCLEOTIDE SEQUENCE</scope>
    <source>
        <strain evidence="3">BOTRYCO-1</strain>
    </source>
</reference>
<comment type="caution">
    <text evidence="3">The sequence shown here is derived from an EMBL/GenBank/DDBJ whole genome shotgun (WGS) entry which is preliminary data.</text>
</comment>
<name>A0ABQ4PWD0_9PROT</name>
<keyword evidence="4" id="KW-1185">Reference proteome</keyword>
<evidence type="ECO:0000313" key="3">
    <source>
        <dbReference type="EMBL" id="GIU67365.1"/>
    </source>
</evidence>
<proteinExistence type="predicted"/>
<sequence length="126" mass="13803">MSMNPHKYEHGPVIDRAHLDRMTGGDQALTLEVLGLFRQQMALWSQSLQPDVAQEDWSDTAHSLKGAARGIGAWALGEVCAQAEAASRDAPLSRDQKRAFYEAMTIQMQEVMGAIAVIEHQIALAS</sequence>
<evidence type="ECO:0000259" key="2">
    <source>
        <dbReference type="Pfam" id="PF01627"/>
    </source>
</evidence>
<dbReference type="InterPro" id="IPR036641">
    <property type="entry name" value="HPT_dom_sf"/>
</dbReference>
<dbReference type="Pfam" id="PF01627">
    <property type="entry name" value="Hpt"/>
    <property type="match status" value="1"/>
</dbReference>
<dbReference type="SUPFAM" id="SSF47226">
    <property type="entry name" value="Histidine-containing phosphotransfer domain, HPT domain"/>
    <property type="match status" value="1"/>
</dbReference>
<dbReference type="Gene3D" id="1.20.120.160">
    <property type="entry name" value="HPT domain"/>
    <property type="match status" value="1"/>
</dbReference>
<dbReference type="InterPro" id="IPR008207">
    <property type="entry name" value="Sig_transdc_His_kin_Hpt_dom"/>
</dbReference>
<dbReference type="EMBL" id="BPFZ01000009">
    <property type="protein sequence ID" value="GIU67365.1"/>
    <property type="molecule type" value="Genomic_DNA"/>
</dbReference>
<organism evidence="3 4">
    <name type="scientific">Candidatus Phycosocius spiralis</name>
    <dbReference type="NCBI Taxonomy" id="2815099"/>
    <lineage>
        <taxon>Bacteria</taxon>
        <taxon>Pseudomonadati</taxon>
        <taxon>Pseudomonadota</taxon>
        <taxon>Alphaproteobacteria</taxon>
        <taxon>Caulobacterales</taxon>
        <taxon>Caulobacterales incertae sedis</taxon>
        <taxon>Candidatus Phycosocius</taxon>
    </lineage>
</organism>